<keyword evidence="5 8" id="KW-0812">Transmembrane</keyword>
<keyword evidence="6 8" id="KW-1133">Transmembrane helix</keyword>
<evidence type="ECO:0000256" key="5">
    <source>
        <dbReference type="ARBA" id="ARBA00022692"/>
    </source>
</evidence>
<comment type="similarity">
    <text evidence="2">Belongs to the amino acid-polyamine-organocation (APC) superfamily. Spore germination protein (SGP) (TC 2.A.3.9) family.</text>
</comment>
<dbReference type="InterPro" id="IPR004761">
    <property type="entry name" value="Spore_GerAB"/>
</dbReference>
<feature type="transmembrane region" description="Helical" evidence="8">
    <location>
        <begin position="36"/>
        <end position="57"/>
    </location>
</feature>
<comment type="subcellular location">
    <subcellularLocation>
        <location evidence="1">Membrane</location>
        <topology evidence="1">Multi-pass membrane protein</topology>
    </subcellularLocation>
</comment>
<keyword evidence="3" id="KW-0813">Transport</keyword>
<dbReference type="RefSeq" id="WP_139104111.1">
    <property type="nucleotide sequence ID" value="NZ_VWXL01000084.1"/>
</dbReference>
<dbReference type="NCBIfam" id="TIGR00912">
    <property type="entry name" value="2A0309"/>
    <property type="match status" value="1"/>
</dbReference>
<evidence type="ECO:0000256" key="1">
    <source>
        <dbReference type="ARBA" id="ARBA00004141"/>
    </source>
</evidence>
<feature type="transmembrane region" description="Helical" evidence="8">
    <location>
        <begin position="110"/>
        <end position="131"/>
    </location>
</feature>
<keyword evidence="4" id="KW-0309">Germination</keyword>
<evidence type="ECO:0000313" key="9">
    <source>
        <dbReference type="EMBL" id="MVB12144.1"/>
    </source>
</evidence>
<dbReference type="OrthoDB" id="1675410at2"/>
<evidence type="ECO:0000256" key="4">
    <source>
        <dbReference type="ARBA" id="ARBA00022544"/>
    </source>
</evidence>
<feature type="transmembrane region" description="Helical" evidence="8">
    <location>
        <begin position="217"/>
        <end position="239"/>
    </location>
</feature>
<dbReference type="GO" id="GO:0016020">
    <property type="term" value="C:membrane"/>
    <property type="evidence" value="ECO:0007669"/>
    <property type="project" value="UniProtKB-SubCell"/>
</dbReference>
<proteinExistence type="inferred from homology"/>
<reference evidence="9 10" key="1">
    <citation type="submission" date="2019-09" db="EMBL/GenBank/DDBJ databases">
        <title>Genome sequence of Clostridium sp. EA1.</title>
        <authorList>
            <person name="Poehlein A."/>
            <person name="Bengelsdorf F.R."/>
            <person name="Daniel R."/>
        </authorList>
    </citation>
    <scope>NUCLEOTIDE SEQUENCE [LARGE SCALE GENOMIC DNA]</scope>
    <source>
        <strain evidence="9 10">EA1</strain>
    </source>
</reference>
<protein>
    <submittedName>
        <fullName evidence="9">Spore germination protein YndE</fullName>
    </submittedName>
</protein>
<dbReference type="Pfam" id="PF03845">
    <property type="entry name" value="Spore_permease"/>
    <property type="match status" value="1"/>
</dbReference>
<evidence type="ECO:0000256" key="2">
    <source>
        <dbReference type="ARBA" id="ARBA00007998"/>
    </source>
</evidence>
<feature type="transmembrane region" description="Helical" evidence="8">
    <location>
        <begin position="12"/>
        <end position="30"/>
    </location>
</feature>
<comment type="caution">
    <text evidence="9">The sequence shown here is derived from an EMBL/GenBank/DDBJ whole genome shotgun (WGS) entry which is preliminary data.</text>
</comment>
<sequence length="372" mass="41249">MNKTDISEKQMQSTIALFLMGSSVISSGYTSAKQDTWIVILIAVALMIPLAWVYAGILRLYPGQNFYRNVLRAMGRPVGLTICALYLFYLLLLGGQVLRTFSEFVHLVNMTQTPLVGISTAIVAVTVYTLSNRLYVLTRLGKFVLPFLYFTIILTLLLSFRDMDFSNLRPILQSKQSDFLKGLMSAFTLPYGELVACLPMFGVSGRIEKVFPTMVKGVLLGFGFLFAAVVRNILVLGYYSSVATFPSYECVSVIQLGEFFTRIEVLIGINLLLAGFIKFAVLAFSSCEGVIRLFGYRDSEPFVAPVSLLLLTLSGLIESNTSEVFRFITIYPIVALPFQVLLPVLILVVGTVRKKFQKPRKPSPAARKSPSA</sequence>
<keyword evidence="7 8" id="KW-0472">Membrane</keyword>
<feature type="transmembrane region" description="Helical" evidence="8">
    <location>
        <begin position="302"/>
        <end position="317"/>
    </location>
</feature>
<feature type="transmembrane region" description="Helical" evidence="8">
    <location>
        <begin position="180"/>
        <end position="205"/>
    </location>
</feature>
<evidence type="ECO:0000313" key="10">
    <source>
        <dbReference type="Proteomes" id="UP000469440"/>
    </source>
</evidence>
<feature type="transmembrane region" description="Helical" evidence="8">
    <location>
        <begin position="143"/>
        <end position="160"/>
    </location>
</feature>
<evidence type="ECO:0000256" key="3">
    <source>
        <dbReference type="ARBA" id="ARBA00022448"/>
    </source>
</evidence>
<evidence type="ECO:0000256" key="6">
    <source>
        <dbReference type="ARBA" id="ARBA00022989"/>
    </source>
</evidence>
<keyword evidence="10" id="KW-1185">Reference proteome</keyword>
<feature type="transmembrane region" description="Helical" evidence="8">
    <location>
        <begin position="259"/>
        <end position="281"/>
    </location>
</feature>
<evidence type="ECO:0000256" key="8">
    <source>
        <dbReference type="SAM" id="Phobius"/>
    </source>
</evidence>
<dbReference type="Proteomes" id="UP000469440">
    <property type="component" value="Unassembled WGS sequence"/>
</dbReference>
<feature type="transmembrane region" description="Helical" evidence="8">
    <location>
        <begin position="329"/>
        <end position="352"/>
    </location>
</feature>
<dbReference type="PANTHER" id="PTHR34975">
    <property type="entry name" value="SPORE GERMINATION PROTEIN A2"/>
    <property type="match status" value="1"/>
</dbReference>
<gene>
    <name evidence="9" type="primary">yndE</name>
    <name evidence="9" type="ORF">CAFE_28760</name>
</gene>
<dbReference type="EMBL" id="VWXL01000084">
    <property type="protein sequence ID" value="MVB12144.1"/>
    <property type="molecule type" value="Genomic_DNA"/>
</dbReference>
<accession>A0A6N8I245</accession>
<name>A0A6N8I245_9FIRM</name>
<dbReference type="GO" id="GO:0009847">
    <property type="term" value="P:spore germination"/>
    <property type="evidence" value="ECO:0007669"/>
    <property type="project" value="InterPro"/>
</dbReference>
<dbReference type="PANTHER" id="PTHR34975:SF2">
    <property type="entry name" value="SPORE GERMINATION PROTEIN A2"/>
    <property type="match status" value="1"/>
</dbReference>
<feature type="transmembrane region" description="Helical" evidence="8">
    <location>
        <begin position="78"/>
        <end position="98"/>
    </location>
</feature>
<dbReference type="AlphaFoldDB" id="A0A6N8I245"/>
<organism evidence="9 10">
    <name type="scientific">Caproicibacter fermentans</name>
    <dbReference type="NCBI Taxonomy" id="2576756"/>
    <lineage>
        <taxon>Bacteria</taxon>
        <taxon>Bacillati</taxon>
        <taxon>Bacillota</taxon>
        <taxon>Clostridia</taxon>
        <taxon>Eubacteriales</taxon>
        <taxon>Acutalibacteraceae</taxon>
        <taxon>Caproicibacter</taxon>
    </lineage>
</organism>
<evidence type="ECO:0000256" key="7">
    <source>
        <dbReference type="ARBA" id="ARBA00023136"/>
    </source>
</evidence>